<evidence type="ECO:0000313" key="3">
    <source>
        <dbReference type="Proteomes" id="UP000230069"/>
    </source>
</evidence>
<accession>A0A2G5CVF9</accession>
<name>A0A2G5CVF9_AQUCA</name>
<protein>
    <submittedName>
        <fullName evidence="2">Uncharacterized protein</fullName>
    </submittedName>
</protein>
<dbReference type="EMBL" id="KZ305053">
    <property type="protein sequence ID" value="PIA35255.1"/>
    <property type="molecule type" value="Genomic_DNA"/>
</dbReference>
<feature type="region of interest" description="Disordered" evidence="1">
    <location>
        <begin position="27"/>
        <end position="67"/>
    </location>
</feature>
<organism evidence="2 3">
    <name type="scientific">Aquilegia coerulea</name>
    <name type="common">Rocky mountain columbine</name>
    <dbReference type="NCBI Taxonomy" id="218851"/>
    <lineage>
        <taxon>Eukaryota</taxon>
        <taxon>Viridiplantae</taxon>
        <taxon>Streptophyta</taxon>
        <taxon>Embryophyta</taxon>
        <taxon>Tracheophyta</taxon>
        <taxon>Spermatophyta</taxon>
        <taxon>Magnoliopsida</taxon>
        <taxon>Ranunculales</taxon>
        <taxon>Ranunculaceae</taxon>
        <taxon>Thalictroideae</taxon>
        <taxon>Aquilegia</taxon>
    </lineage>
</organism>
<reference evidence="2 3" key="1">
    <citation type="submission" date="2017-09" db="EMBL/GenBank/DDBJ databases">
        <title>WGS assembly of Aquilegia coerulea Goldsmith.</title>
        <authorList>
            <person name="Hodges S."/>
            <person name="Kramer E."/>
            <person name="Nordborg M."/>
            <person name="Tomkins J."/>
            <person name="Borevitz J."/>
            <person name="Derieg N."/>
            <person name="Yan J."/>
            <person name="Mihaltcheva S."/>
            <person name="Hayes R.D."/>
            <person name="Rokhsar D."/>
        </authorList>
    </citation>
    <scope>NUCLEOTIDE SEQUENCE [LARGE SCALE GENOMIC DNA]</scope>
    <source>
        <strain evidence="3">cv. Goldsmith</strain>
    </source>
</reference>
<keyword evidence="3" id="KW-1185">Reference proteome</keyword>
<dbReference type="AlphaFoldDB" id="A0A2G5CVF9"/>
<proteinExistence type="predicted"/>
<evidence type="ECO:0000256" key="1">
    <source>
        <dbReference type="SAM" id="MobiDB-lite"/>
    </source>
</evidence>
<evidence type="ECO:0000313" key="2">
    <source>
        <dbReference type="EMBL" id="PIA35255.1"/>
    </source>
</evidence>
<gene>
    <name evidence="2" type="ORF">AQUCO_03600135v1</name>
</gene>
<dbReference type="Proteomes" id="UP000230069">
    <property type="component" value="Unassembled WGS sequence"/>
</dbReference>
<sequence>MTSSRKFDFSSINVDVDVDIVVPDGSFEDLSDEGSGDNNHEGENSTIHKRKRSEEKEVNSSVGDGVRHGVTETQVMEPEKVQEQVLYEVPEIFKAIFEFECKLLTVADSTIQDGTAALALMNGSVLPRDRAIVLQLDHCVAHAGFFQHMVARRGAYFYGLH</sequence>